<evidence type="ECO:0000256" key="5">
    <source>
        <dbReference type="ARBA" id="ARBA00038145"/>
    </source>
</evidence>
<evidence type="ECO:0000313" key="8">
    <source>
        <dbReference type="EMBL" id="GAB1314198.1"/>
    </source>
</evidence>
<dbReference type="InterPro" id="IPR051980">
    <property type="entry name" value="WD_repeat_MORG1"/>
</dbReference>
<evidence type="ECO:0000256" key="2">
    <source>
        <dbReference type="ARBA" id="ARBA00022490"/>
    </source>
</evidence>
<reference evidence="8 9" key="1">
    <citation type="submission" date="2024-09" db="EMBL/GenBank/DDBJ databases">
        <title>Itraconazole resistance in Madurella fahalii resulting from another homologue of gene encoding cytochrome P450 14-alpha sterol demethylase (CYP51).</title>
        <authorList>
            <person name="Yoshioka I."/>
            <person name="Fahal A.H."/>
            <person name="Kaneko S."/>
            <person name="Yaguchi T."/>
        </authorList>
    </citation>
    <scope>NUCLEOTIDE SEQUENCE [LARGE SCALE GENOMIC DNA]</scope>
    <source>
        <strain evidence="8 9">IFM 68171</strain>
    </source>
</reference>
<dbReference type="GO" id="GO:0016301">
    <property type="term" value="F:kinase activity"/>
    <property type="evidence" value="ECO:0007669"/>
    <property type="project" value="UniProtKB-KW"/>
</dbReference>
<keyword evidence="8" id="KW-0808">Transferase</keyword>
<evidence type="ECO:0000313" key="9">
    <source>
        <dbReference type="Proteomes" id="UP001628179"/>
    </source>
</evidence>
<keyword evidence="2" id="KW-0963">Cytoplasm</keyword>
<comment type="caution">
    <text evidence="8">The sequence shown here is derived from an EMBL/GenBank/DDBJ whole genome shotgun (WGS) entry which is preliminary data.</text>
</comment>
<feature type="compositionally biased region" description="Pro residues" evidence="7">
    <location>
        <begin position="75"/>
        <end position="88"/>
    </location>
</feature>
<accession>A0ABQ0G8V3</accession>
<proteinExistence type="inferred from homology"/>
<gene>
    <name evidence="8" type="ORF">MFIFM68171_04408</name>
</gene>
<keyword evidence="3 6" id="KW-0853">WD repeat</keyword>
<dbReference type="PROSITE" id="PS00678">
    <property type="entry name" value="WD_REPEATS_1"/>
    <property type="match status" value="1"/>
</dbReference>
<feature type="repeat" description="WD" evidence="6">
    <location>
        <begin position="142"/>
        <end position="180"/>
    </location>
</feature>
<comment type="subcellular location">
    <subcellularLocation>
        <location evidence="1">Cytoplasm</location>
    </subcellularLocation>
</comment>
<dbReference type="Gene3D" id="2.130.10.10">
    <property type="entry name" value="YVTN repeat-like/Quinoprotein amine dehydrogenase"/>
    <property type="match status" value="2"/>
</dbReference>
<evidence type="ECO:0000256" key="4">
    <source>
        <dbReference type="ARBA" id="ARBA00022737"/>
    </source>
</evidence>
<dbReference type="InterPro" id="IPR019775">
    <property type="entry name" value="WD40_repeat_CS"/>
</dbReference>
<evidence type="ECO:0000256" key="3">
    <source>
        <dbReference type="ARBA" id="ARBA00022574"/>
    </source>
</evidence>
<evidence type="ECO:0000256" key="6">
    <source>
        <dbReference type="PROSITE-ProRule" id="PRU00221"/>
    </source>
</evidence>
<evidence type="ECO:0000256" key="7">
    <source>
        <dbReference type="SAM" id="MobiDB-lite"/>
    </source>
</evidence>
<keyword evidence="9" id="KW-1185">Reference proteome</keyword>
<dbReference type="PROSITE" id="PS50082">
    <property type="entry name" value="WD_REPEATS_2"/>
    <property type="match status" value="3"/>
</dbReference>
<dbReference type="InterPro" id="IPR015943">
    <property type="entry name" value="WD40/YVTN_repeat-like_dom_sf"/>
</dbReference>
<comment type="similarity">
    <text evidence="5">Belongs to the WD repeat MORG1 family.</text>
</comment>
<evidence type="ECO:0000256" key="1">
    <source>
        <dbReference type="ARBA" id="ARBA00004496"/>
    </source>
</evidence>
<dbReference type="PROSITE" id="PS50294">
    <property type="entry name" value="WD_REPEATS_REGION"/>
    <property type="match status" value="2"/>
</dbReference>
<dbReference type="EMBL" id="BAAFSV010000002">
    <property type="protein sequence ID" value="GAB1314198.1"/>
    <property type="molecule type" value="Genomic_DNA"/>
</dbReference>
<feature type="repeat" description="WD" evidence="6">
    <location>
        <begin position="94"/>
        <end position="135"/>
    </location>
</feature>
<organism evidence="8 9">
    <name type="scientific">Madurella fahalii</name>
    <dbReference type="NCBI Taxonomy" id="1157608"/>
    <lineage>
        <taxon>Eukaryota</taxon>
        <taxon>Fungi</taxon>
        <taxon>Dikarya</taxon>
        <taxon>Ascomycota</taxon>
        <taxon>Pezizomycotina</taxon>
        <taxon>Sordariomycetes</taxon>
        <taxon>Sordariomycetidae</taxon>
        <taxon>Sordariales</taxon>
        <taxon>Sordariales incertae sedis</taxon>
        <taxon>Madurella</taxon>
    </lineage>
</organism>
<feature type="region of interest" description="Disordered" evidence="7">
    <location>
        <begin position="47"/>
        <end position="89"/>
    </location>
</feature>
<dbReference type="PANTHER" id="PTHR22842">
    <property type="entry name" value="WD40 REPEAT PROTEIN"/>
    <property type="match status" value="1"/>
</dbReference>
<dbReference type="SUPFAM" id="SSF50978">
    <property type="entry name" value="WD40 repeat-like"/>
    <property type="match status" value="1"/>
</dbReference>
<dbReference type="PANTHER" id="PTHR22842:SF3">
    <property type="entry name" value="WD REPEAT DOMAIN-CONTAINING PROTEIN 83"/>
    <property type="match status" value="1"/>
</dbReference>
<dbReference type="Pfam" id="PF00400">
    <property type="entry name" value="WD40"/>
    <property type="match status" value="3"/>
</dbReference>
<dbReference type="RefSeq" id="XP_070915929.1">
    <property type="nucleotide sequence ID" value="XM_071059828.1"/>
</dbReference>
<dbReference type="Proteomes" id="UP001628179">
    <property type="component" value="Unassembled WGS sequence"/>
</dbReference>
<keyword evidence="8" id="KW-0418">Kinase</keyword>
<dbReference type="InterPro" id="IPR036322">
    <property type="entry name" value="WD40_repeat_dom_sf"/>
</dbReference>
<feature type="compositionally biased region" description="Low complexity" evidence="7">
    <location>
        <begin position="49"/>
        <end position="74"/>
    </location>
</feature>
<dbReference type="GeneID" id="98175151"/>
<dbReference type="SMART" id="SM00320">
    <property type="entry name" value="WD40"/>
    <property type="match status" value="6"/>
</dbReference>
<keyword evidence="4" id="KW-0677">Repeat</keyword>
<dbReference type="InterPro" id="IPR020472">
    <property type="entry name" value="WD40_PAC1"/>
</dbReference>
<name>A0ABQ0G8V3_9PEZI</name>
<dbReference type="InterPro" id="IPR001680">
    <property type="entry name" value="WD40_rpt"/>
</dbReference>
<sequence>MVQHGAAFPTRPVAQLLGSNGPIHAVAYSASPGTYILTGSDDRSIRLYNPSPTSSSSSISNSITAKPASSSSPSPSLPPPLPPPPPPGRLIQTYTAHAYAVLSLSVSSSNAHFASAGGDRAVLLWDVATAQTIRRFGSASTAASHTGRVNCVAFAGADDGLVVSGGLDCTVRIWDVRSGSAGGGGGGKAVQVLADARDAVTCLGVTGAAEIVAGSVDGRVRAYDVRMGRCVTDVFPASVTSLCLARDGRTALVGTLDSKLRLMDRGSGTCLRTYADAGWRNEELRVQSVLGGGERWVVVGDEMTGTGAGAGAGGGIGGGEGNVGRVWAWDLLTGKLVATIPIPWSGNGGNDARKKVVGRDGREKERKNVVSCIAWKEGGFGDQFCVGGTSGVVTVFGR</sequence>
<feature type="repeat" description="WD" evidence="6">
    <location>
        <begin position="16"/>
        <end position="49"/>
    </location>
</feature>
<dbReference type="PRINTS" id="PR00320">
    <property type="entry name" value="GPROTEINBRPT"/>
</dbReference>
<protein>
    <submittedName>
        <fullName evidence="8">Mitogen-activated protein kinase organizer 1</fullName>
    </submittedName>
</protein>